<dbReference type="NCBIfam" id="NF002342">
    <property type="entry name" value="PRK01305.1-3"/>
    <property type="match status" value="1"/>
</dbReference>
<dbReference type="NCBIfam" id="NF002346">
    <property type="entry name" value="PRK01305.2-3"/>
    <property type="match status" value="1"/>
</dbReference>
<name>A0A5R9ISW6_9GAMM</name>
<dbReference type="PIRSF" id="PIRSF037208">
    <property type="entry name" value="ATE_pro_prd"/>
    <property type="match status" value="1"/>
</dbReference>
<dbReference type="PANTHER" id="PTHR21367">
    <property type="entry name" value="ARGININE-TRNA-PROTEIN TRANSFERASE 1"/>
    <property type="match status" value="1"/>
</dbReference>
<dbReference type="NCBIfam" id="NF002345">
    <property type="entry name" value="PRK01305.2-2"/>
    <property type="match status" value="1"/>
</dbReference>
<dbReference type="InterPro" id="IPR016181">
    <property type="entry name" value="Acyl_CoA_acyltransferase"/>
</dbReference>
<feature type="domain" description="N-end aminoacyl transferase N-terminal" evidence="5">
    <location>
        <begin position="17"/>
        <end position="86"/>
    </location>
</feature>
<gene>
    <name evidence="4" type="primary">bpt</name>
    <name evidence="7" type="ORF">FE810_06125</name>
</gene>
<feature type="domain" description="N-end rule aminoacyl transferase C-terminal" evidence="6">
    <location>
        <begin position="107"/>
        <end position="226"/>
    </location>
</feature>
<proteinExistence type="inferred from homology"/>
<dbReference type="GO" id="GO:0004057">
    <property type="term" value="F:arginyl-tRNA--protein transferase activity"/>
    <property type="evidence" value="ECO:0007669"/>
    <property type="project" value="InterPro"/>
</dbReference>
<dbReference type="AlphaFoldDB" id="A0A5R9ISW6"/>
<comment type="catalytic activity">
    <reaction evidence="4">
        <text>N-terminal L-aspartyl-[protein] + L-leucyl-tRNA(Leu) = N-terminal L-leucyl-L-aspartyl-[protein] + tRNA(Leu) + H(+)</text>
        <dbReference type="Rhea" id="RHEA:50420"/>
        <dbReference type="Rhea" id="RHEA-COMP:9613"/>
        <dbReference type="Rhea" id="RHEA-COMP:9622"/>
        <dbReference type="Rhea" id="RHEA-COMP:12669"/>
        <dbReference type="Rhea" id="RHEA-COMP:12674"/>
        <dbReference type="ChEBI" id="CHEBI:15378"/>
        <dbReference type="ChEBI" id="CHEBI:64720"/>
        <dbReference type="ChEBI" id="CHEBI:78442"/>
        <dbReference type="ChEBI" id="CHEBI:78494"/>
        <dbReference type="ChEBI" id="CHEBI:133042"/>
        <dbReference type="EC" id="2.3.2.29"/>
    </reaction>
</comment>
<evidence type="ECO:0000313" key="7">
    <source>
        <dbReference type="EMBL" id="TLU66276.1"/>
    </source>
</evidence>
<keyword evidence="1 4" id="KW-0963">Cytoplasm</keyword>
<evidence type="ECO:0000256" key="2">
    <source>
        <dbReference type="ARBA" id="ARBA00022679"/>
    </source>
</evidence>
<evidence type="ECO:0000256" key="4">
    <source>
        <dbReference type="HAMAP-Rule" id="MF_00689"/>
    </source>
</evidence>
<dbReference type="Pfam" id="PF04376">
    <property type="entry name" value="ATE_N"/>
    <property type="match status" value="1"/>
</dbReference>
<evidence type="ECO:0000313" key="8">
    <source>
        <dbReference type="Proteomes" id="UP000307790"/>
    </source>
</evidence>
<evidence type="ECO:0000259" key="5">
    <source>
        <dbReference type="Pfam" id="PF04376"/>
    </source>
</evidence>
<dbReference type="GO" id="GO:0008914">
    <property type="term" value="F:leucyl-tRNA--protein transferase activity"/>
    <property type="evidence" value="ECO:0007669"/>
    <property type="project" value="UniProtKB-UniRule"/>
</dbReference>
<dbReference type="InterPro" id="IPR030700">
    <property type="entry name" value="N-end_Aminoacyl_Trfase"/>
</dbReference>
<dbReference type="Proteomes" id="UP000307790">
    <property type="component" value="Unassembled WGS sequence"/>
</dbReference>
<dbReference type="EC" id="2.3.2.29" evidence="4"/>
<comment type="subcellular location">
    <subcellularLocation>
        <location evidence="4">Cytoplasm</location>
    </subcellularLocation>
</comment>
<keyword evidence="3 4" id="KW-0012">Acyltransferase</keyword>
<dbReference type="EMBL" id="VCBC01000005">
    <property type="protein sequence ID" value="TLU66276.1"/>
    <property type="molecule type" value="Genomic_DNA"/>
</dbReference>
<dbReference type="Pfam" id="PF04377">
    <property type="entry name" value="ATE_C"/>
    <property type="match status" value="1"/>
</dbReference>
<dbReference type="GO" id="GO:0071596">
    <property type="term" value="P:ubiquitin-dependent protein catabolic process via the N-end rule pathway"/>
    <property type="evidence" value="ECO:0007669"/>
    <property type="project" value="InterPro"/>
</dbReference>
<sequence>MNEQKKFFQFGLTQHFPCNYLPEQKERLMVVMNQELLTNENYQRLLEAGFRRSGNQVYRPHCQRCDACESLRVPVKDFTLSKSQKRILTTNRDIKVNISSTEKEHYYPLYERYINTVHTDGGMYPANKNQYDNFIFSNKISQLFIELYLDDELVSVAVTDHLPGALSALYTFYDPRFPKRSLGKLSILSQIEVTKTLGKEFLYLGYQIDACSKMNYKNKYFPHQRLNQERWQKINK</sequence>
<comment type="function">
    <text evidence="4">Functions in the N-end rule pathway of protein degradation where it conjugates Leu from its aminoacyl-tRNA to the N-termini of proteins containing an N-terminal aspartate or glutamate.</text>
</comment>
<dbReference type="OrthoDB" id="9782022at2"/>
<dbReference type="InterPro" id="IPR007471">
    <property type="entry name" value="N-end_Aminoacyl_Trfase_N"/>
</dbReference>
<evidence type="ECO:0000256" key="1">
    <source>
        <dbReference type="ARBA" id="ARBA00022490"/>
    </source>
</evidence>
<dbReference type="GO" id="GO:0005737">
    <property type="term" value="C:cytoplasm"/>
    <property type="evidence" value="ECO:0007669"/>
    <property type="project" value="UniProtKB-SubCell"/>
</dbReference>
<protein>
    <recommendedName>
        <fullName evidence="4">Aspartate/glutamate leucyltransferase</fullName>
        <ecNumber evidence="4">2.3.2.29</ecNumber>
    </recommendedName>
</protein>
<dbReference type="InterPro" id="IPR007472">
    <property type="entry name" value="N-end_Aminoacyl_Trfase_C"/>
</dbReference>
<comment type="caution">
    <text evidence="7">The sequence shown here is derived from an EMBL/GenBank/DDBJ whole genome shotgun (WGS) entry which is preliminary data.</text>
</comment>
<keyword evidence="2 4" id="KW-0808">Transferase</keyword>
<comment type="similarity">
    <text evidence="4">Belongs to the R-transferase family. Bpt subfamily.</text>
</comment>
<evidence type="ECO:0000256" key="3">
    <source>
        <dbReference type="ARBA" id="ARBA00023315"/>
    </source>
</evidence>
<keyword evidence="8" id="KW-1185">Reference proteome</keyword>
<reference evidence="7 8" key="1">
    <citation type="submission" date="2019-05" db="EMBL/GenBank/DDBJ databases">
        <title>Genome sequences of Thalassotalea litorea 1K03283.</title>
        <authorList>
            <person name="Zhang D."/>
        </authorList>
    </citation>
    <scope>NUCLEOTIDE SEQUENCE [LARGE SCALE GENOMIC DNA]</scope>
    <source>
        <strain evidence="7 8">MCCC 1K03283</strain>
    </source>
</reference>
<dbReference type="InterPro" id="IPR017138">
    <property type="entry name" value="Asp_Glu_LeuTrfase"/>
</dbReference>
<evidence type="ECO:0000259" key="6">
    <source>
        <dbReference type="Pfam" id="PF04377"/>
    </source>
</evidence>
<accession>A0A5R9ISW6</accession>
<dbReference type="PANTHER" id="PTHR21367:SF1">
    <property type="entry name" value="ARGINYL-TRNA--PROTEIN TRANSFERASE 1"/>
    <property type="match status" value="1"/>
</dbReference>
<dbReference type="RefSeq" id="WP_138319152.1">
    <property type="nucleotide sequence ID" value="NZ_VCBC01000005.1"/>
</dbReference>
<dbReference type="HAMAP" id="MF_00689">
    <property type="entry name" value="Bpt"/>
    <property type="match status" value="1"/>
</dbReference>
<organism evidence="7 8">
    <name type="scientific">Thalassotalea litorea</name>
    <dbReference type="NCBI Taxonomy" id="2020715"/>
    <lineage>
        <taxon>Bacteria</taxon>
        <taxon>Pseudomonadati</taxon>
        <taxon>Pseudomonadota</taxon>
        <taxon>Gammaproteobacteria</taxon>
        <taxon>Alteromonadales</taxon>
        <taxon>Colwelliaceae</taxon>
        <taxon>Thalassotalea</taxon>
    </lineage>
</organism>
<dbReference type="NCBIfam" id="NF002341">
    <property type="entry name" value="PRK01305.1-1"/>
    <property type="match status" value="1"/>
</dbReference>
<comment type="catalytic activity">
    <reaction evidence="4">
        <text>N-terminal L-glutamyl-[protein] + L-leucyl-tRNA(Leu) = N-terminal L-leucyl-L-glutamyl-[protein] + tRNA(Leu) + H(+)</text>
        <dbReference type="Rhea" id="RHEA:50412"/>
        <dbReference type="Rhea" id="RHEA-COMP:9613"/>
        <dbReference type="Rhea" id="RHEA-COMP:9622"/>
        <dbReference type="Rhea" id="RHEA-COMP:12664"/>
        <dbReference type="Rhea" id="RHEA-COMP:12668"/>
        <dbReference type="ChEBI" id="CHEBI:15378"/>
        <dbReference type="ChEBI" id="CHEBI:64721"/>
        <dbReference type="ChEBI" id="CHEBI:78442"/>
        <dbReference type="ChEBI" id="CHEBI:78494"/>
        <dbReference type="ChEBI" id="CHEBI:133041"/>
        <dbReference type="EC" id="2.3.2.29"/>
    </reaction>
</comment>
<dbReference type="SUPFAM" id="SSF55729">
    <property type="entry name" value="Acyl-CoA N-acyltransferases (Nat)"/>
    <property type="match status" value="1"/>
</dbReference>